<gene>
    <name evidence="2" type="ORF">FVO59_12335</name>
</gene>
<evidence type="ECO:0000313" key="2">
    <source>
        <dbReference type="EMBL" id="QMU97903.1"/>
    </source>
</evidence>
<dbReference type="Pfam" id="PF01909">
    <property type="entry name" value="NTP_transf_2"/>
    <property type="match status" value="1"/>
</dbReference>
<keyword evidence="2" id="KW-0808">Transferase</keyword>
<accession>A0A7D8AHP9</accession>
<dbReference type="InterPro" id="IPR043519">
    <property type="entry name" value="NT_sf"/>
</dbReference>
<dbReference type="Gene3D" id="3.30.460.10">
    <property type="entry name" value="Beta Polymerase, domain 2"/>
    <property type="match status" value="1"/>
</dbReference>
<sequence length="229" mass="25447">MSFTAVAERFVSANYPRATIAVLAGSTARGERTASSDIDLLLIGDDLFGDDRIGEAATYSFEGEVFEVFAYTPQGFDEWATRDMERHRPVIVEMLVRGIPVRRDHGLDAMRTFWADRLAEGPNLSDAESRLRRYIITDLLDDLRDIADGLEKQVVAGLLFERTAELMLLTAGRWIGTGKWLPRRLREWDATRAGALAAALTSGDHAAFADQVQAELDRAGGRVQAGFRR</sequence>
<evidence type="ECO:0000259" key="1">
    <source>
        <dbReference type="Pfam" id="PF01909"/>
    </source>
</evidence>
<dbReference type="EMBL" id="CP043732">
    <property type="protein sequence ID" value="QMU97903.1"/>
    <property type="molecule type" value="Genomic_DNA"/>
</dbReference>
<proteinExistence type="predicted"/>
<organism evidence="2 3">
    <name type="scientific">Microbacterium esteraromaticum</name>
    <dbReference type="NCBI Taxonomy" id="57043"/>
    <lineage>
        <taxon>Bacteria</taxon>
        <taxon>Bacillati</taxon>
        <taxon>Actinomycetota</taxon>
        <taxon>Actinomycetes</taxon>
        <taxon>Micrococcales</taxon>
        <taxon>Microbacteriaceae</taxon>
        <taxon>Microbacterium</taxon>
    </lineage>
</organism>
<protein>
    <submittedName>
        <fullName evidence="2">Nucleotidyltransferase domain-containing protein</fullName>
    </submittedName>
</protein>
<dbReference type="Proteomes" id="UP000515708">
    <property type="component" value="Chromosome"/>
</dbReference>
<dbReference type="SUPFAM" id="SSF81301">
    <property type="entry name" value="Nucleotidyltransferase"/>
    <property type="match status" value="1"/>
</dbReference>
<reference evidence="2 3" key="1">
    <citation type="journal article" date="2020" name="Front. Microbiol.">
        <title>Design of Bacterial Strain-Specific qPCR Assays Using NGS Data and Publicly Available Resources and Its Application to Track Biocontrol Strains.</title>
        <authorList>
            <person name="Hernandez I."/>
            <person name="Sant C."/>
            <person name="Martinez R."/>
            <person name="Fernandez C."/>
        </authorList>
    </citation>
    <scope>NUCLEOTIDE SEQUENCE [LARGE SCALE GENOMIC DNA]</scope>
    <source>
        <strain evidence="2 3">B24</strain>
    </source>
</reference>
<name>A0A7D8AHP9_9MICO</name>
<dbReference type="CDD" id="cd05403">
    <property type="entry name" value="NT_KNTase_like"/>
    <property type="match status" value="1"/>
</dbReference>
<dbReference type="GO" id="GO:0016779">
    <property type="term" value="F:nucleotidyltransferase activity"/>
    <property type="evidence" value="ECO:0007669"/>
    <property type="project" value="InterPro"/>
</dbReference>
<feature type="domain" description="Polymerase nucleotidyl transferase" evidence="1">
    <location>
        <begin position="10"/>
        <end position="49"/>
    </location>
</feature>
<dbReference type="InterPro" id="IPR002934">
    <property type="entry name" value="Polymerase_NTP_transf_dom"/>
</dbReference>
<dbReference type="RefSeq" id="WP_182252915.1">
    <property type="nucleotide sequence ID" value="NZ_CP043732.1"/>
</dbReference>
<dbReference type="AlphaFoldDB" id="A0A7D8AHP9"/>
<evidence type="ECO:0000313" key="3">
    <source>
        <dbReference type="Proteomes" id="UP000515708"/>
    </source>
</evidence>